<dbReference type="EMBL" id="NAJO01000001">
    <property type="protein sequence ID" value="OQO14712.1"/>
    <property type="molecule type" value="Genomic_DNA"/>
</dbReference>
<evidence type="ECO:0000256" key="1">
    <source>
        <dbReference type="SAM" id="MobiDB-lite"/>
    </source>
</evidence>
<feature type="region of interest" description="Disordered" evidence="1">
    <location>
        <begin position="1060"/>
        <end position="1118"/>
    </location>
</feature>
<dbReference type="InterPro" id="IPR019441">
    <property type="entry name" value="FMP27/BLTP2/Hobbit_GFWDK_RBG"/>
</dbReference>
<evidence type="ECO:0000259" key="2">
    <source>
        <dbReference type="SMART" id="SM01214"/>
    </source>
</evidence>
<feature type="domain" description="FMP27 WPPW motif-containing RBG unit" evidence="4">
    <location>
        <begin position="1654"/>
        <end position="2180"/>
    </location>
</feature>
<dbReference type="SMART" id="SM01216">
    <property type="entry name" value="Fmp27_WPPW"/>
    <property type="match status" value="1"/>
</dbReference>
<feature type="region of interest" description="Disordered" evidence="1">
    <location>
        <begin position="103"/>
        <end position="134"/>
    </location>
</feature>
<feature type="compositionally biased region" description="Polar residues" evidence="1">
    <location>
        <begin position="2830"/>
        <end position="2846"/>
    </location>
</feature>
<feature type="compositionally biased region" description="Low complexity" evidence="1">
    <location>
        <begin position="1066"/>
        <end position="1084"/>
    </location>
</feature>
<organism evidence="5 6">
    <name type="scientific">Cryoendolithus antarcticus</name>
    <dbReference type="NCBI Taxonomy" id="1507870"/>
    <lineage>
        <taxon>Eukaryota</taxon>
        <taxon>Fungi</taxon>
        <taxon>Dikarya</taxon>
        <taxon>Ascomycota</taxon>
        <taxon>Pezizomycotina</taxon>
        <taxon>Dothideomycetes</taxon>
        <taxon>Dothideomycetidae</taxon>
        <taxon>Cladosporiales</taxon>
        <taxon>Cladosporiaceae</taxon>
        <taxon>Cryoendolithus</taxon>
    </lineage>
</organism>
<feature type="region of interest" description="Disordered" evidence="1">
    <location>
        <begin position="2001"/>
        <end position="2030"/>
    </location>
</feature>
<dbReference type="InParanoid" id="A0A1V8TU56"/>
<evidence type="ECO:0000259" key="3">
    <source>
        <dbReference type="SMART" id="SM01215"/>
    </source>
</evidence>
<dbReference type="STRING" id="1507870.A0A1V8TU56"/>
<accession>A0A1V8TU56</accession>
<dbReference type="Proteomes" id="UP000192596">
    <property type="component" value="Unassembled WGS sequence"/>
</dbReference>
<dbReference type="SMART" id="SM01215">
    <property type="entry name" value="Fmp27_SW"/>
    <property type="match status" value="1"/>
</dbReference>
<dbReference type="OrthoDB" id="1562405at2759"/>
<feature type="compositionally biased region" description="Polar residues" evidence="1">
    <location>
        <begin position="2007"/>
        <end position="2022"/>
    </location>
</feature>
<evidence type="ECO:0000259" key="4">
    <source>
        <dbReference type="SMART" id="SM01216"/>
    </source>
</evidence>
<dbReference type="PANTHER" id="PTHR15678">
    <property type="entry name" value="ANTIGEN MLAA-22-RELATED"/>
    <property type="match status" value="1"/>
</dbReference>
<feature type="compositionally biased region" description="Low complexity" evidence="1">
    <location>
        <begin position="2814"/>
        <end position="2829"/>
    </location>
</feature>
<comment type="caution">
    <text evidence="5">The sequence shown here is derived from an EMBL/GenBank/DDBJ whole genome shotgun (WGS) entry which is preliminary data.</text>
</comment>
<name>A0A1V8TU56_9PEZI</name>
<evidence type="ECO:0000313" key="5">
    <source>
        <dbReference type="EMBL" id="OQO14712.1"/>
    </source>
</evidence>
<feature type="compositionally biased region" description="Low complexity" evidence="1">
    <location>
        <begin position="2796"/>
        <end position="2807"/>
    </location>
</feature>
<sequence length="2954" mass="333518">MPIPSISLLLGLVLLAYLSTFVVFAVVRVLTGVSIQRVGYSGFRRLAFSPRHGIRITVRGVGLSPHRPTFALPTWCSLVITELRVTVDLEELGKGAVGVTRKHAHANGSTSHANGNIGKSRALDGNEDEKDDDGAHGKLWERLNEIKEQVKRLHGQIEWLRLVDLVTNTMELCVVGVGSVRVERANVSVDTRSQTVDRSRLFQHSKAKGEVQQPAEWKCLIRSILFTPEGRKSTEVLDYATLSVHGLLHRELQGLRDASVALKLGRVNVPFDDIEYAQQRAVYLRGLRIPQEHDTTSDRKAANGEPAAPEPHDSPEERIVRAISDSRVFIASMLRGMQEVQLAVGFFGLSKRLSTQSHFDRSIYFNLAMKEVGLDILRLDSRTPAHRMYFARNDVAHQGLLTAIAISAGIDDGHKHPERMLYVPMITATVKTTLPSRAIHVSSHDSAGDRNTNVLYANLVCTSPSIDLDPHHLPLVLAMLKGRDGPTSRPKQEKSADHHHIISRLLPKASIKISIQEPVIRVSLPPMDTTRASEDDFDLLISTTSSMALELESSHSQHGQMHYGFAVNYRHTSHELYYQTSASERHDLMRTDTCELKVDVNAIPDATVTAFARVQTCTLYLVRPDICEGIRQINRQVSSSILTKSDHHASSLNTSFLRKVPAWLEHFRIEGNEFAVQVAGVDKIVSHDTRGFSLELESWSSEYRAHREDNIQIDHRRRVSARLPLGPDKTPDSPGRSSSPRRAKESFADGRRLTVHLQNLEGLIVDSIDDDITESFLSVPRFEVAFSTSTDGTGPVFHINSHAKSILLAYSLYRHYAIGVAVMVVKRTFYDDRHATSRPQAPTSRPSALQVPGSTNAAEITTIDCRIGLLQVKATMPSDPRMMLQVFGFEAGRHRWASPFMRCPLARLYVRAPSTKAAWSRIIGVKALRVDLRDIKRKHGSTIVTEKTVDLAVETVRIGVPHQLVVHDIFDNITNFVKTTKQMQHNFTTESRDYILTKEPEGPKHVPRVSFRAQLFVFDIEDSSFEWKLSTIYRAGLQEQKQRLAREDIFRLKEKRLAQCHRSGSRARAQSARPGARSVSTTRRSNSHHRRRSSQPPSKVDRQRSDRGKMRYDADGQCGLTDTSHLSIDQARDKLNRLHAQSWKSRIDRVQSFQRRAVRDIRTAFWGSSELPEDYEQGEPIMAMSQRPSLLVIAMTDLALTIDKPSFPIDEVHKFLHDVGKAMPTEMKYGLLIPVNLHITTGEVRVQLRDYPLPMFHIPPLANGQPPRLPSMSMRTDFVIAEEFRDIESQREVDVQVVLKEKMGSKNGKPYAITVRRTISPVKTYSNMKFEINTSQPTKLTWGTSYQPAIQDTMQCIEGFTKPPIDTSDRVGFWDKIRLSFHSRINVAWKGDGDLHLVLKGSRDPYVVTGQGAGLAMVWRNDVRWNIAQHNDPRQFMTIDSGDYILAVPDFNNYARHDEDLAREDSISASSSSSYKREAIFKKVIMKLSGKVRWLAGLTFERDLPCGGRSFDFKPHYEVVLKHPDFAKAPKNGPYDAYAGLRSNHIHLSLAVAAPHDRDWSVSNLKPSNDYNSVHLTPRFFSHFYSWWSMFSGVMSLPVRQGPLWGPTEKQSKKFGRHLATIKYNLLMSPLFISHIYKHKDAEEYNEDSVSATGLKMKLDSFMLDLHQRREYFDIKGHSDADTKRSSGMRINKAQLDFISADLRAVSASITGTSAQEIEKATDETLASLHSQMPQVDMSRFTIPDNDFTWIDMDDFVELDWILPAESDRETKILPLGYAPRFTYFRQTDHDDAISGDTTRTSPFGDEPTHYCVMSAKNDPRRVQAELIAERLATLRTQRSENDRAEGEQHLHTVQSMAKDAEHTSKELDALRAHGEHLKQKYRALHGMFDTLKHRLECDDPSTVPELETAEEFYEAHENAQIPGPGEPGMRRVDTAPLADYTNDSNNRFIVHNPQIKWNNSLRNIILRYIHQNSQRRGFVYFMSRRAVRFLLDILEEQKKKAAESRQGPQRQKSHATAQTPFSPDGDDEQTIQDRIDELLKDGRNFVDADEPVSENGSKQEQPEGPSDEIATEFMALNTYHFRLIAPQIQLQSEKNPKSVVLVTAKGAQLRVVQIMDKDRVNDDISGLVQRRFTAATDSLQMFVTSTKTFGSEYLRMYSGNKYGVKAGTCWPPWVPLEIMFEYEDNPFGFHRVVQRTSASLRYDKYNTLRLKYNDDVTGGETRNSSKEPEAESRMDHVWVEFPQFRAVCDSTQYFAMYIIVMDLLLYNEPLEKTRSERLEKIMLASDFSDLTGSPEMVQMLQERIRQLEEIKMHFQVHEKYLDRQGWKDRITMDQDLANCEDELFFMMKAITVAQQRIEDKRELDNGAGVLHINMSAKEIAWHLIQEKGESLIQVQLQNGSFDRTDNNDGSNYNCMEVGRINGFNLLPDALYPEIIGPYIDPGRGYKGLEDTKMFRVQWLMLEAIAGIPVVDSFEMNVVPLKLQVEREVAKKLFEYIFPGVGGNAFDGGGFSPFMVKNMIPPKEEDEQEPDSGTNTPQLNGDSPDVIRGTHNGTGAGSLERRLAPTLHLPKSREKKPEPKGLGITSTARQGLQGFNLFQHSNPSSTSVNGRSAASRQALAKTNDTASSPLARSPSERSIVTMRSEHHPNGDIAAPTDRKRSRVLQRHGSTSNDKRKKSQEQSDDLTQMMNRASNYMTLSLVKIPSMVLCLSYKGRKGQRNIEDVHDLVFRMPMLEYRNKTWSNLDLALQLKKDVIRALIGHAGAIVGNKFSHHNPKKQQQSRLREIANMSSLLGRDNSSTNASDSNSLQVAARGETPGRPSTTSGTPSTFDMSESMGSTPSLSESEQGTEHADSVGFAPVSIQRQRPTTSDTNGRDVKPHPGAAERPGFSREFQARSRGSSISRHLTGFSQRLKQSDTRDSREGSASADEGDDGKRKSRLLMGPKELLKTLRDQ</sequence>
<dbReference type="SMART" id="SM01214">
    <property type="entry name" value="Fmp27_GFWDK"/>
    <property type="match status" value="1"/>
</dbReference>
<evidence type="ECO:0000313" key="6">
    <source>
        <dbReference type="Proteomes" id="UP000192596"/>
    </source>
</evidence>
<dbReference type="InterPro" id="IPR019449">
    <property type="entry name" value="FMP27_WPPW_RBG"/>
</dbReference>
<protein>
    <recommendedName>
        <fullName evidence="7">FMP27 GFWDK domain-containing protein</fullName>
    </recommendedName>
</protein>
<dbReference type="PANTHER" id="PTHR15678:SF6">
    <property type="entry name" value="BRIDGE-LIKE LIPID TRANSFER PROTEIN FAMILY MEMBER 2"/>
    <property type="match status" value="1"/>
</dbReference>
<dbReference type="Pfam" id="PF10344">
    <property type="entry name" value="Hobbit"/>
    <property type="match status" value="2"/>
</dbReference>
<dbReference type="InterPro" id="IPR045167">
    <property type="entry name" value="Hobbit"/>
</dbReference>
<feature type="region of interest" description="Disordered" evidence="1">
    <location>
        <begin position="2793"/>
        <end position="2954"/>
    </location>
</feature>
<gene>
    <name evidence="5" type="ORF">B0A48_00093</name>
</gene>
<feature type="region of interest" description="Disordered" evidence="1">
    <location>
        <begin position="2523"/>
        <end position="2683"/>
    </location>
</feature>
<feature type="compositionally biased region" description="Polar residues" evidence="1">
    <location>
        <begin position="2531"/>
        <end position="2541"/>
    </location>
</feature>
<dbReference type="InterPro" id="IPR019415">
    <property type="entry name" value="FMP27_SW_RBG"/>
</dbReference>
<reference evidence="6" key="1">
    <citation type="submission" date="2017-03" db="EMBL/GenBank/DDBJ databases">
        <title>Genomes of endolithic fungi from Antarctica.</title>
        <authorList>
            <person name="Coleine C."/>
            <person name="Masonjones S."/>
            <person name="Stajich J.E."/>
        </authorList>
    </citation>
    <scope>NUCLEOTIDE SEQUENCE [LARGE SCALE GENOMIC DNA]</scope>
    <source>
        <strain evidence="6">CCFEE 5527</strain>
    </source>
</reference>
<feature type="compositionally biased region" description="Basic and acidic residues" evidence="1">
    <location>
        <begin position="293"/>
        <end position="302"/>
    </location>
</feature>
<feature type="region of interest" description="Disordered" evidence="1">
    <location>
        <begin position="720"/>
        <end position="746"/>
    </location>
</feature>
<feature type="domain" description="FMP27 SW motif-containing RBG unit" evidence="3">
    <location>
        <begin position="1130"/>
        <end position="1232"/>
    </location>
</feature>
<feature type="compositionally biased region" description="Polar residues" evidence="1">
    <location>
        <begin position="2596"/>
        <end position="2630"/>
    </location>
</feature>
<feature type="domain" description="FMP27/BLTP2/Hobbit GFWDK motif-containing RBG unit" evidence="2">
    <location>
        <begin position="1250"/>
        <end position="1408"/>
    </location>
</feature>
<feature type="region of interest" description="Disordered" evidence="1">
    <location>
        <begin position="293"/>
        <end position="316"/>
    </location>
</feature>
<keyword evidence="6" id="KW-1185">Reference proteome</keyword>
<evidence type="ECO:0008006" key="7">
    <source>
        <dbReference type="Google" id="ProtNLM"/>
    </source>
</evidence>
<feature type="compositionally biased region" description="Basic and acidic residues" evidence="1">
    <location>
        <begin position="1099"/>
        <end position="1114"/>
    </location>
</feature>
<feature type="compositionally biased region" description="Polar residues" evidence="1">
    <location>
        <begin position="2897"/>
        <end position="2913"/>
    </location>
</feature>
<dbReference type="FunCoup" id="A0A1V8TU56">
    <property type="interactions" value="889"/>
</dbReference>
<feature type="compositionally biased region" description="Basic and acidic residues" evidence="1">
    <location>
        <begin position="2914"/>
        <end position="2923"/>
    </location>
</feature>
<proteinExistence type="predicted"/>
<feature type="compositionally biased region" description="Polar residues" evidence="1">
    <location>
        <begin position="2862"/>
        <end position="2872"/>
    </location>
</feature>